<dbReference type="PANTHER" id="PTHR10000:SF8">
    <property type="entry name" value="HAD SUPERFAMILY HYDROLASE-LIKE, TYPE 3"/>
    <property type="match status" value="1"/>
</dbReference>
<organism evidence="1 2">
    <name type="scientific">Propioniciclava coleopterorum</name>
    <dbReference type="NCBI Taxonomy" id="2714937"/>
    <lineage>
        <taxon>Bacteria</taxon>
        <taxon>Bacillati</taxon>
        <taxon>Actinomycetota</taxon>
        <taxon>Actinomycetes</taxon>
        <taxon>Propionibacteriales</taxon>
        <taxon>Propionibacteriaceae</taxon>
        <taxon>Propioniciclava</taxon>
    </lineage>
</organism>
<keyword evidence="2" id="KW-1185">Reference proteome</keyword>
<dbReference type="GO" id="GO:0016791">
    <property type="term" value="F:phosphatase activity"/>
    <property type="evidence" value="ECO:0007669"/>
    <property type="project" value="TreeGrafter"/>
</dbReference>
<dbReference type="KEGG" id="prv:G7070_09375"/>
<dbReference type="AlphaFoldDB" id="A0A6G7Y6M4"/>
<dbReference type="Gene3D" id="3.30.1240.10">
    <property type="match status" value="1"/>
</dbReference>
<dbReference type="PROSITE" id="PS01229">
    <property type="entry name" value="COF_2"/>
    <property type="match status" value="1"/>
</dbReference>
<dbReference type="GO" id="GO:0005829">
    <property type="term" value="C:cytosol"/>
    <property type="evidence" value="ECO:0007669"/>
    <property type="project" value="TreeGrafter"/>
</dbReference>
<dbReference type="RefSeq" id="WP_166233514.1">
    <property type="nucleotide sequence ID" value="NZ_CP049865.1"/>
</dbReference>
<proteinExistence type="predicted"/>
<dbReference type="EMBL" id="CP049865">
    <property type="protein sequence ID" value="QIK72440.1"/>
    <property type="molecule type" value="Genomic_DNA"/>
</dbReference>
<dbReference type="Proteomes" id="UP000501058">
    <property type="component" value="Chromosome"/>
</dbReference>
<evidence type="ECO:0000313" key="1">
    <source>
        <dbReference type="EMBL" id="QIK72440.1"/>
    </source>
</evidence>
<evidence type="ECO:0000313" key="2">
    <source>
        <dbReference type="Proteomes" id="UP000501058"/>
    </source>
</evidence>
<protein>
    <submittedName>
        <fullName evidence="1">HAD family phosphatase</fullName>
    </submittedName>
</protein>
<gene>
    <name evidence="1" type="ORF">G7070_09375</name>
</gene>
<dbReference type="SUPFAM" id="SSF56784">
    <property type="entry name" value="HAD-like"/>
    <property type="match status" value="1"/>
</dbReference>
<dbReference type="Pfam" id="PF08282">
    <property type="entry name" value="Hydrolase_3"/>
    <property type="match status" value="2"/>
</dbReference>
<reference evidence="1 2" key="1">
    <citation type="submission" date="2020-03" db="EMBL/GenBank/DDBJ databases">
        <title>Propioniciclava sp. nov., isolated from Hydrophilus acuminatus.</title>
        <authorList>
            <person name="Hyun D.-W."/>
            <person name="Bae J.-W."/>
        </authorList>
    </citation>
    <scope>NUCLEOTIDE SEQUENCE [LARGE SCALE GENOMIC DNA]</scope>
    <source>
        <strain evidence="1 2">HDW11</strain>
    </source>
</reference>
<accession>A0A6G7Y6M4</accession>
<dbReference type="Gene3D" id="3.40.50.1000">
    <property type="entry name" value="HAD superfamily/HAD-like"/>
    <property type="match status" value="1"/>
</dbReference>
<dbReference type="GO" id="GO:0000287">
    <property type="term" value="F:magnesium ion binding"/>
    <property type="evidence" value="ECO:0007669"/>
    <property type="project" value="TreeGrafter"/>
</dbReference>
<name>A0A6G7Y6M4_9ACTN</name>
<dbReference type="InterPro" id="IPR036412">
    <property type="entry name" value="HAD-like_sf"/>
</dbReference>
<sequence length="263" mass="28317">MSFRPRLVALDVDGTLVDETNIVRADVRAAIQRVLDAGVPVLLSTGRSWASALTVLEQLPDLNAEHVCSNGAVTVRYPPFEVVDMLTFDPRPVAELIRREVPDALLAVEVIGQGYQVTGEFPPGELHGVIEVVDVEEMIGRDVTRIIVRDPNAGEDEFIALAERLGLEGVSYSIGYTAWLDIAPKGVDKAHGLARVCARAGIDAADVLALGDGRNDVQMLEWAGRGVAMANAPREVLDLADAVTGSVEDGGLIDELDRWFAVR</sequence>
<dbReference type="PANTHER" id="PTHR10000">
    <property type="entry name" value="PHOSPHOSERINE PHOSPHATASE"/>
    <property type="match status" value="1"/>
</dbReference>
<dbReference type="InterPro" id="IPR023214">
    <property type="entry name" value="HAD_sf"/>
</dbReference>